<dbReference type="Proteomes" id="UP000217199">
    <property type="component" value="Unassembled WGS sequence"/>
</dbReference>
<feature type="region of interest" description="Disordered" evidence="1">
    <location>
        <begin position="1"/>
        <end position="27"/>
    </location>
</feature>
<comment type="caution">
    <text evidence="2">The sequence shown here is derived from an EMBL/GenBank/DDBJ whole genome shotgun (WGS) entry which is preliminary data.</text>
</comment>
<dbReference type="InterPro" id="IPR016024">
    <property type="entry name" value="ARM-type_fold"/>
</dbReference>
<dbReference type="STRING" id="2282107.A0A286UID4"/>
<dbReference type="InterPro" id="IPR011989">
    <property type="entry name" value="ARM-like"/>
</dbReference>
<dbReference type="Gene3D" id="1.25.10.10">
    <property type="entry name" value="Leucine-rich Repeat Variant"/>
    <property type="match status" value="1"/>
</dbReference>
<proteinExistence type="predicted"/>
<gene>
    <name evidence="2" type="ORF">PNOK_0605900</name>
</gene>
<feature type="compositionally biased region" description="Acidic residues" evidence="1">
    <location>
        <begin position="15"/>
        <end position="27"/>
    </location>
</feature>
<accession>A0A286UID4</accession>
<keyword evidence="3" id="KW-1185">Reference proteome</keyword>
<sequence>MWSYNDTMPPHVSDPDQDEDEEPLEDQAEYDSVGLILAELFRGSILLLQISTKKGALQDPDAEIYSNAAFGVGLLVEHSTQDLSPQYSLLLSALLPLFEIAPGSPSSKMTAHDNAAGAVGRIIVRNTTAVPLEQVLPIFIGALPLTNDFLENRPVFRALFHLFRVYPTALTPYMEKLLSVFGHVLDPSLPDQLGTESRSELVTLMASVRLSKYP</sequence>
<dbReference type="EMBL" id="NBII01000005">
    <property type="protein sequence ID" value="PAV19215.1"/>
    <property type="molecule type" value="Genomic_DNA"/>
</dbReference>
<reference evidence="2 3" key="1">
    <citation type="journal article" date="2017" name="Mol. Ecol.">
        <title>Comparative and population genomic landscape of Phellinus noxius: A hypervariable fungus causing root rot in trees.</title>
        <authorList>
            <person name="Chung C.L."/>
            <person name="Lee T.J."/>
            <person name="Akiba M."/>
            <person name="Lee H.H."/>
            <person name="Kuo T.H."/>
            <person name="Liu D."/>
            <person name="Ke H.M."/>
            <person name="Yokoi T."/>
            <person name="Roa M.B."/>
            <person name="Lu M.J."/>
            <person name="Chang Y.Y."/>
            <person name="Ann P.J."/>
            <person name="Tsai J.N."/>
            <person name="Chen C.Y."/>
            <person name="Tzean S.S."/>
            <person name="Ota Y."/>
            <person name="Hattori T."/>
            <person name="Sahashi N."/>
            <person name="Liou R.F."/>
            <person name="Kikuchi T."/>
            <person name="Tsai I.J."/>
        </authorList>
    </citation>
    <scope>NUCLEOTIDE SEQUENCE [LARGE SCALE GENOMIC DNA]</scope>
    <source>
        <strain evidence="2 3">FFPRI411160</strain>
    </source>
</reference>
<organism evidence="2 3">
    <name type="scientific">Pyrrhoderma noxium</name>
    <dbReference type="NCBI Taxonomy" id="2282107"/>
    <lineage>
        <taxon>Eukaryota</taxon>
        <taxon>Fungi</taxon>
        <taxon>Dikarya</taxon>
        <taxon>Basidiomycota</taxon>
        <taxon>Agaricomycotina</taxon>
        <taxon>Agaricomycetes</taxon>
        <taxon>Hymenochaetales</taxon>
        <taxon>Hymenochaetaceae</taxon>
        <taxon>Pyrrhoderma</taxon>
    </lineage>
</organism>
<dbReference type="AlphaFoldDB" id="A0A286UID4"/>
<dbReference type="OrthoDB" id="7862313at2759"/>
<name>A0A286UID4_9AGAM</name>
<evidence type="ECO:0000256" key="1">
    <source>
        <dbReference type="SAM" id="MobiDB-lite"/>
    </source>
</evidence>
<dbReference type="InParanoid" id="A0A286UID4"/>
<dbReference type="SUPFAM" id="SSF48371">
    <property type="entry name" value="ARM repeat"/>
    <property type="match status" value="1"/>
</dbReference>
<protein>
    <submittedName>
        <fullName evidence="2">ARM repeat-containing</fullName>
    </submittedName>
</protein>
<evidence type="ECO:0000313" key="2">
    <source>
        <dbReference type="EMBL" id="PAV19215.1"/>
    </source>
</evidence>
<evidence type="ECO:0000313" key="3">
    <source>
        <dbReference type="Proteomes" id="UP000217199"/>
    </source>
</evidence>